<name>A0A7S2E636_9STRA</name>
<evidence type="ECO:0000256" key="3">
    <source>
        <dbReference type="ARBA" id="ARBA00022989"/>
    </source>
</evidence>
<gene>
    <name evidence="7" type="ORF">DSPE1174_LOCUS27704</name>
</gene>
<evidence type="ECO:0000256" key="5">
    <source>
        <dbReference type="SAM" id="MobiDB-lite"/>
    </source>
</evidence>
<feature type="transmembrane region" description="Helical" evidence="6">
    <location>
        <begin position="83"/>
        <end position="106"/>
    </location>
</feature>
<protein>
    <submittedName>
        <fullName evidence="7">Uncharacterized protein</fullName>
    </submittedName>
</protein>
<evidence type="ECO:0000313" key="7">
    <source>
        <dbReference type="EMBL" id="CAD9472586.1"/>
    </source>
</evidence>
<dbReference type="NCBIfam" id="TIGR03718">
    <property type="entry name" value="R_switched_Alx"/>
    <property type="match status" value="1"/>
</dbReference>
<feature type="region of interest" description="Disordered" evidence="5">
    <location>
        <begin position="289"/>
        <end position="333"/>
    </location>
</feature>
<feature type="compositionally biased region" description="Polar residues" evidence="5">
    <location>
        <begin position="294"/>
        <end position="303"/>
    </location>
</feature>
<feature type="transmembrane region" description="Helical" evidence="6">
    <location>
        <begin position="18"/>
        <end position="37"/>
    </location>
</feature>
<feature type="transmembrane region" description="Helical" evidence="6">
    <location>
        <begin position="233"/>
        <end position="254"/>
    </location>
</feature>
<evidence type="ECO:0000256" key="2">
    <source>
        <dbReference type="ARBA" id="ARBA00022692"/>
    </source>
</evidence>
<sequence length="333" mass="36600">MGAEGQIKSQEARRFRSSVIYTVLIVAAAAAFGSGIWVVKGRRSGFEFFAGYLVEQSLSVDNLFVFLMVFNYFQVPLECQGRVLTWGIIGAVLMRGVMITIGVAAIQRFRSVILIFAAILLVSAVKLFFESDEPQDLSQNVVMKFSKFCTGAVDEYDGEKFITVVNNRRRATPLLLCLVCIELSDFVFAVDSIPAVIGVSQDALVVYSSNLFAIMGLRSLYTLVAKAVEDLAYLRPAVALVLCFISIKMLLEFFHYEIPIHLSLLVVALLLAGGIVLSLFFKNTDKKDREPADNNLSMSSSPIMASRGSDSRLNQRRSSATVTQGQGIGEDLV</sequence>
<evidence type="ECO:0000256" key="1">
    <source>
        <dbReference type="ARBA" id="ARBA00004141"/>
    </source>
</evidence>
<evidence type="ECO:0000256" key="6">
    <source>
        <dbReference type="SAM" id="Phobius"/>
    </source>
</evidence>
<feature type="compositionally biased region" description="Polar residues" evidence="5">
    <location>
        <begin position="316"/>
        <end position="325"/>
    </location>
</feature>
<dbReference type="PANTHER" id="PTHR30238">
    <property type="entry name" value="MEMBRANE BOUND PREDICTED REDOX MODULATOR"/>
    <property type="match status" value="1"/>
</dbReference>
<accession>A0A7S2E636</accession>
<feature type="transmembrane region" description="Helical" evidence="6">
    <location>
        <begin position="260"/>
        <end position="281"/>
    </location>
</feature>
<dbReference type="GO" id="GO:0016020">
    <property type="term" value="C:membrane"/>
    <property type="evidence" value="ECO:0007669"/>
    <property type="project" value="UniProtKB-SubCell"/>
</dbReference>
<organism evidence="7">
    <name type="scientific">Octactis speculum</name>
    <dbReference type="NCBI Taxonomy" id="3111310"/>
    <lineage>
        <taxon>Eukaryota</taxon>
        <taxon>Sar</taxon>
        <taxon>Stramenopiles</taxon>
        <taxon>Ochrophyta</taxon>
        <taxon>Dictyochophyceae</taxon>
        <taxon>Dictyochales</taxon>
        <taxon>Dictyochaceae</taxon>
        <taxon>Octactis</taxon>
    </lineage>
</organism>
<feature type="transmembrane region" description="Helical" evidence="6">
    <location>
        <begin position="112"/>
        <end position="129"/>
    </location>
</feature>
<dbReference type="InterPro" id="IPR022369">
    <property type="entry name" value="Integral_membrane_TerC_rswitch"/>
</dbReference>
<reference evidence="7" key="1">
    <citation type="submission" date="2021-01" db="EMBL/GenBank/DDBJ databases">
        <authorList>
            <person name="Corre E."/>
            <person name="Pelletier E."/>
            <person name="Niang G."/>
            <person name="Scheremetjew M."/>
            <person name="Finn R."/>
            <person name="Kale V."/>
            <person name="Holt S."/>
            <person name="Cochrane G."/>
            <person name="Meng A."/>
            <person name="Brown T."/>
            <person name="Cohen L."/>
        </authorList>
    </citation>
    <scope>NUCLEOTIDE SEQUENCE</scope>
    <source>
        <strain evidence="7">CCMP1381</strain>
    </source>
</reference>
<keyword evidence="2 6" id="KW-0812">Transmembrane</keyword>
<comment type="subcellular location">
    <subcellularLocation>
        <location evidence="1">Membrane</location>
        <topology evidence="1">Multi-pass membrane protein</topology>
    </subcellularLocation>
</comment>
<keyword evidence="4 6" id="KW-0472">Membrane</keyword>
<feature type="transmembrane region" description="Helical" evidence="6">
    <location>
        <begin position="203"/>
        <end position="221"/>
    </location>
</feature>
<dbReference type="PANTHER" id="PTHR30238:SF0">
    <property type="entry name" value="THYLAKOID MEMBRANE PROTEIN TERC, CHLOROPLASTIC"/>
    <property type="match status" value="1"/>
</dbReference>
<dbReference type="InterPro" id="IPR005496">
    <property type="entry name" value="Integral_membrane_TerC"/>
</dbReference>
<keyword evidence="3 6" id="KW-1133">Transmembrane helix</keyword>
<evidence type="ECO:0000256" key="4">
    <source>
        <dbReference type="ARBA" id="ARBA00023136"/>
    </source>
</evidence>
<dbReference type="Pfam" id="PF03741">
    <property type="entry name" value="TerC"/>
    <property type="match status" value="1"/>
</dbReference>
<dbReference type="AlphaFoldDB" id="A0A7S2E636"/>
<proteinExistence type="predicted"/>
<dbReference type="EMBL" id="HBGS01053718">
    <property type="protein sequence ID" value="CAD9472586.1"/>
    <property type="molecule type" value="Transcribed_RNA"/>
</dbReference>